<keyword evidence="2" id="KW-1185">Reference proteome</keyword>
<dbReference type="GeneID" id="80895282"/>
<proteinExistence type="predicted"/>
<sequence length="122" mass="13966">MLAPSRRKHSAKALIMDIGRQSRTVQISAVPRDRTVKTPTCEMYSPPPRQELCFVFPAPPFNLIHVCRESRGHIIKHESYRRLCLSKVPDEPYALINFDIDILDAGLFTVDYFLRLVLLSVA</sequence>
<comment type="caution">
    <text evidence="1">The sequence shown here is derived from an EMBL/GenBank/DDBJ whole genome shotgun (WGS) entry which is preliminary data.</text>
</comment>
<dbReference type="AlphaFoldDB" id="A0A9W8QIP4"/>
<evidence type="ECO:0000313" key="1">
    <source>
        <dbReference type="EMBL" id="KAJ4159215.1"/>
    </source>
</evidence>
<dbReference type="RefSeq" id="XP_056057214.1">
    <property type="nucleotide sequence ID" value="XM_056194752.1"/>
</dbReference>
<protein>
    <submittedName>
        <fullName evidence="1">Uncharacterized protein</fullName>
    </submittedName>
</protein>
<dbReference type="EMBL" id="JAJHUN010000005">
    <property type="protein sequence ID" value="KAJ4159215.1"/>
    <property type="molecule type" value="Genomic_DNA"/>
</dbReference>
<accession>A0A9W8QIP4</accession>
<gene>
    <name evidence="1" type="ORF">LMH87_008123</name>
</gene>
<reference evidence="1" key="1">
    <citation type="journal article" date="2023" name="Access Microbiol">
        <title>De-novo genome assembly for Akanthomyces muscarius, a biocontrol agent of insect agricultural pests.</title>
        <authorList>
            <person name="Erdos Z."/>
            <person name="Studholme D.J."/>
            <person name="Raymond B."/>
            <person name="Sharma M."/>
        </authorList>
    </citation>
    <scope>NUCLEOTIDE SEQUENCE</scope>
    <source>
        <strain evidence="1">Ve6</strain>
    </source>
</reference>
<organism evidence="1 2">
    <name type="scientific">Akanthomyces muscarius</name>
    <name type="common">Entomopathogenic fungus</name>
    <name type="synonym">Lecanicillium muscarium</name>
    <dbReference type="NCBI Taxonomy" id="2231603"/>
    <lineage>
        <taxon>Eukaryota</taxon>
        <taxon>Fungi</taxon>
        <taxon>Dikarya</taxon>
        <taxon>Ascomycota</taxon>
        <taxon>Pezizomycotina</taxon>
        <taxon>Sordariomycetes</taxon>
        <taxon>Hypocreomycetidae</taxon>
        <taxon>Hypocreales</taxon>
        <taxon>Cordycipitaceae</taxon>
        <taxon>Akanthomyces</taxon>
    </lineage>
</organism>
<dbReference type="KEGG" id="amus:LMH87_008123"/>
<dbReference type="Proteomes" id="UP001144673">
    <property type="component" value="Unassembled WGS sequence"/>
</dbReference>
<evidence type="ECO:0000313" key="2">
    <source>
        <dbReference type="Proteomes" id="UP001144673"/>
    </source>
</evidence>
<name>A0A9W8QIP4_AKAMU</name>